<protein>
    <submittedName>
        <fullName evidence="5">Transcriptional regulator CadC</fullName>
    </submittedName>
</protein>
<dbReference type="InterPro" id="IPR016032">
    <property type="entry name" value="Sig_transdc_resp-reg_C-effctor"/>
</dbReference>
<evidence type="ECO:0000256" key="3">
    <source>
        <dbReference type="SAM" id="Phobius"/>
    </source>
</evidence>
<dbReference type="PROSITE" id="PS51755">
    <property type="entry name" value="OMPR_PHOB"/>
    <property type="match status" value="1"/>
</dbReference>
<feature type="transmembrane region" description="Helical" evidence="3">
    <location>
        <begin position="179"/>
        <end position="201"/>
    </location>
</feature>
<dbReference type="NCBIfam" id="NF007540">
    <property type="entry name" value="PRK10153.1"/>
    <property type="match status" value="1"/>
</dbReference>
<evidence type="ECO:0000256" key="2">
    <source>
        <dbReference type="PROSITE-ProRule" id="PRU01091"/>
    </source>
</evidence>
<keyword evidence="1 2" id="KW-0238">DNA-binding</keyword>
<dbReference type="InterPro" id="IPR001867">
    <property type="entry name" value="OmpR/PhoB-type_DNA-bd"/>
</dbReference>
<dbReference type="InterPro" id="IPR036388">
    <property type="entry name" value="WH-like_DNA-bd_sf"/>
</dbReference>
<evidence type="ECO:0000313" key="7">
    <source>
        <dbReference type="Proteomes" id="UP000238163"/>
    </source>
</evidence>
<reference evidence="5 8" key="3">
    <citation type="submission" date="2018-11" db="EMBL/GenBank/DDBJ databases">
        <title>Complete Genome Sequence of Vbrio mediterranei 117-T6: a Potential Pathogen Bacteria Isolated from the Conchocelis of Pyropia.</title>
        <authorList>
            <person name="Liu Q."/>
        </authorList>
    </citation>
    <scope>NUCLEOTIDE SEQUENCE [LARGE SCALE GENOMIC DNA]</scope>
    <source>
        <strain evidence="5 8">117-T6</strain>
    </source>
</reference>
<dbReference type="Pfam" id="PF00486">
    <property type="entry name" value="Trans_reg_C"/>
    <property type="match status" value="1"/>
</dbReference>
<keyword evidence="3" id="KW-1133">Transmembrane helix</keyword>
<dbReference type="SMART" id="SM00862">
    <property type="entry name" value="Trans_reg_C"/>
    <property type="match status" value="1"/>
</dbReference>
<reference evidence="6 7" key="2">
    <citation type="submission" date="2018-03" db="EMBL/GenBank/DDBJ databases">
        <title>Genetic Diversity and Phenotypic Plasticity of AHL Mediated Quorum Sensing in Environmental Strains of Vibrio mediterranei.</title>
        <authorList>
            <person name="Lantoine F."/>
            <person name="Vouve F."/>
        </authorList>
    </citation>
    <scope>NUCLEOTIDE SEQUENCE [LARGE SCALE GENOMIC DNA]</scope>
    <source>
        <strain evidence="6 7">17LN0615E</strain>
    </source>
</reference>
<dbReference type="GO" id="GO:0003677">
    <property type="term" value="F:DNA binding"/>
    <property type="evidence" value="ECO:0007669"/>
    <property type="project" value="UniProtKB-UniRule"/>
</dbReference>
<dbReference type="Gene3D" id="1.10.10.10">
    <property type="entry name" value="Winged helix-like DNA-binding domain superfamily/Winged helix DNA-binding domain"/>
    <property type="match status" value="1"/>
</dbReference>
<name>A0A2S9ZJQ9_9VIBR</name>
<dbReference type="GO" id="GO:0006355">
    <property type="term" value="P:regulation of DNA-templated transcription"/>
    <property type="evidence" value="ECO:0007669"/>
    <property type="project" value="InterPro"/>
</dbReference>
<reference evidence="6" key="1">
    <citation type="submission" date="2017-09" db="EMBL/GenBank/DDBJ databases">
        <authorList>
            <person name="Girard L."/>
            <person name="Lami R."/>
            <person name="Suzuki M."/>
            <person name="Baudart J."/>
        </authorList>
    </citation>
    <scope>NUCLEOTIDE SEQUENCE</scope>
    <source>
        <strain evidence="6">17LN0615E</strain>
    </source>
</reference>
<evidence type="ECO:0000259" key="4">
    <source>
        <dbReference type="PROSITE" id="PS51755"/>
    </source>
</evidence>
<dbReference type="EMBL" id="CP033577">
    <property type="protein sequence ID" value="AYV21567.1"/>
    <property type="molecule type" value="Genomic_DNA"/>
</dbReference>
<dbReference type="SUPFAM" id="SSF48452">
    <property type="entry name" value="TPR-like"/>
    <property type="match status" value="1"/>
</dbReference>
<evidence type="ECO:0000313" key="8">
    <source>
        <dbReference type="Proteomes" id="UP000279760"/>
    </source>
</evidence>
<dbReference type="GeneID" id="64084567"/>
<dbReference type="Gene3D" id="1.25.40.10">
    <property type="entry name" value="Tetratricopeptide repeat domain"/>
    <property type="match status" value="1"/>
</dbReference>
<dbReference type="GO" id="GO:0000160">
    <property type="term" value="P:phosphorelay signal transduction system"/>
    <property type="evidence" value="ECO:0007669"/>
    <property type="project" value="InterPro"/>
</dbReference>
<accession>A0A2S9ZJQ9</accession>
<dbReference type="AlphaFoldDB" id="A0A2S9ZJQ9"/>
<feature type="DNA-binding region" description="OmpR/PhoB-type" evidence="2">
    <location>
        <begin position="3"/>
        <end position="102"/>
    </location>
</feature>
<sequence length="530" mass="59853">MVEVYFQINDWVLSVDENKLYRQDREVSVEPRLINLLHFLAEHSGQVYCRDELIRYVWDGAIVTDQVVTQSVFELRKILRDGREENLHYVGTVPKRGYKLVAAVTPMTPEQFLQYRSSSIAPASSETLTLHSKSDPIVAESDTDTQEAIAFPAAPLTRALYQKQKATRSKKPKRLLSPWRLGVINAIWIGILVAAIGIFTYQQSEVSITQVIDTHLIEFEFQDGIRSLGRSYELADGFAQKLMSDITQVSGYRVMLHKTAFKTGIVPGKTVLVRVDEDDGRDFLELEYRDNSSEKVLFSRQYALADKHLKSVLKQSSLDLMRVLNVANAEQRAVTMMAGVPSDPEALGLFIRANHYLNMSDVRQFQYGIDLLEKVVEQEPDNAYVQSELLAAYYVRSALDESSPLTQEKLGKLSGALKQYLATSNGPIQPRIYEALSLHETMVGDQEQAAAYLNQALQLRDSVLAYIIKGKHAELSGDVDSASEAYSEAFYIDTSVETYLLCENLIFYSNLKQIDHAMYRAVHPSVVRLI</sequence>
<proteinExistence type="predicted"/>
<dbReference type="InterPro" id="IPR011990">
    <property type="entry name" value="TPR-like_helical_dom_sf"/>
</dbReference>
<evidence type="ECO:0000256" key="1">
    <source>
        <dbReference type="ARBA" id="ARBA00023125"/>
    </source>
</evidence>
<keyword evidence="3" id="KW-0812">Transmembrane</keyword>
<organism evidence="5 8">
    <name type="scientific">Vibrio mediterranei</name>
    <dbReference type="NCBI Taxonomy" id="689"/>
    <lineage>
        <taxon>Bacteria</taxon>
        <taxon>Pseudomonadati</taxon>
        <taxon>Pseudomonadota</taxon>
        <taxon>Gammaproteobacteria</taxon>
        <taxon>Vibrionales</taxon>
        <taxon>Vibrionaceae</taxon>
        <taxon>Vibrio</taxon>
    </lineage>
</organism>
<keyword evidence="3" id="KW-0472">Membrane</keyword>
<feature type="domain" description="OmpR/PhoB-type" evidence="4">
    <location>
        <begin position="3"/>
        <end position="102"/>
    </location>
</feature>
<dbReference type="Proteomes" id="UP000238163">
    <property type="component" value="Unassembled WGS sequence"/>
</dbReference>
<dbReference type="RefSeq" id="WP_062461653.1">
    <property type="nucleotide sequence ID" value="NZ_CP033577.1"/>
</dbReference>
<evidence type="ECO:0000313" key="6">
    <source>
        <dbReference type="EMBL" id="PRQ65998.1"/>
    </source>
</evidence>
<evidence type="ECO:0000313" key="5">
    <source>
        <dbReference type="EMBL" id="AYV21567.1"/>
    </source>
</evidence>
<dbReference type="SUPFAM" id="SSF46894">
    <property type="entry name" value="C-terminal effector domain of the bipartite response regulators"/>
    <property type="match status" value="1"/>
</dbReference>
<dbReference type="CDD" id="cd00383">
    <property type="entry name" value="trans_reg_C"/>
    <property type="match status" value="1"/>
</dbReference>
<gene>
    <name evidence="5" type="primary">cadC</name>
    <name evidence="6" type="ORF">COR51_19155</name>
    <name evidence="5" type="ORF">ECB94_10000</name>
</gene>
<dbReference type="EMBL" id="NWTN01000015">
    <property type="protein sequence ID" value="PRQ65998.1"/>
    <property type="molecule type" value="Genomic_DNA"/>
</dbReference>
<dbReference type="Proteomes" id="UP000279760">
    <property type="component" value="Chromosome 1"/>
</dbReference>
<keyword evidence="7" id="KW-1185">Reference proteome</keyword>